<proteinExistence type="predicted"/>
<evidence type="ECO:0000313" key="2">
    <source>
        <dbReference type="EMBL" id="HIZ02376.1"/>
    </source>
</evidence>
<feature type="transmembrane region" description="Helical" evidence="1">
    <location>
        <begin position="103"/>
        <end position="121"/>
    </location>
</feature>
<accession>A0A9D2CXC7</accession>
<evidence type="ECO:0008006" key="4">
    <source>
        <dbReference type="Google" id="ProtNLM"/>
    </source>
</evidence>
<organism evidence="2 3">
    <name type="scientific">Candidatus Bacteroides merdipullorum</name>
    <dbReference type="NCBI Taxonomy" id="2838474"/>
    <lineage>
        <taxon>Bacteria</taxon>
        <taxon>Pseudomonadati</taxon>
        <taxon>Bacteroidota</taxon>
        <taxon>Bacteroidia</taxon>
        <taxon>Bacteroidales</taxon>
        <taxon>Bacteroidaceae</taxon>
        <taxon>Bacteroides</taxon>
    </lineage>
</organism>
<dbReference type="Proteomes" id="UP000824023">
    <property type="component" value="Unassembled WGS sequence"/>
</dbReference>
<feature type="transmembrane region" description="Helical" evidence="1">
    <location>
        <begin position="68"/>
        <end position="91"/>
    </location>
</feature>
<evidence type="ECO:0000256" key="1">
    <source>
        <dbReference type="SAM" id="Phobius"/>
    </source>
</evidence>
<evidence type="ECO:0000313" key="3">
    <source>
        <dbReference type="Proteomes" id="UP000824023"/>
    </source>
</evidence>
<feature type="transmembrane region" description="Helical" evidence="1">
    <location>
        <begin position="20"/>
        <end position="41"/>
    </location>
</feature>
<dbReference type="EMBL" id="DXCK01000122">
    <property type="protein sequence ID" value="HIZ02376.1"/>
    <property type="molecule type" value="Genomic_DNA"/>
</dbReference>
<keyword evidence="1" id="KW-0812">Transmembrane</keyword>
<sequence>MSDVEERSLRRPGRLRIQKFSGAVLWLLLGVTLLVSVWFFVGGETPEGQRVTGDASLSEPLGTDGLMVWVYVLLGLALLVSVAGVVVKFALRCVVAPRSALRSLLGVALVAVVLAVSWWAGSGSPLAMPGYDGGENVPFWLKVADMFLYTIYVLMGLALALMVGFGIARRFR</sequence>
<name>A0A9D2CXC7_9BACE</name>
<keyword evidence="1" id="KW-1133">Transmembrane helix</keyword>
<reference evidence="2" key="2">
    <citation type="submission" date="2021-04" db="EMBL/GenBank/DDBJ databases">
        <authorList>
            <person name="Gilroy R."/>
        </authorList>
    </citation>
    <scope>NUCLEOTIDE SEQUENCE</scope>
    <source>
        <strain evidence="2">ChiHjej12B11-24981</strain>
    </source>
</reference>
<dbReference type="AlphaFoldDB" id="A0A9D2CXC7"/>
<protein>
    <recommendedName>
        <fullName evidence="4">Transmembrane protein</fullName>
    </recommendedName>
</protein>
<feature type="transmembrane region" description="Helical" evidence="1">
    <location>
        <begin position="146"/>
        <end position="168"/>
    </location>
</feature>
<reference evidence="2" key="1">
    <citation type="journal article" date="2021" name="PeerJ">
        <title>Extensive microbial diversity within the chicken gut microbiome revealed by metagenomics and culture.</title>
        <authorList>
            <person name="Gilroy R."/>
            <person name="Ravi A."/>
            <person name="Getino M."/>
            <person name="Pursley I."/>
            <person name="Horton D.L."/>
            <person name="Alikhan N.F."/>
            <person name="Baker D."/>
            <person name="Gharbi K."/>
            <person name="Hall N."/>
            <person name="Watson M."/>
            <person name="Adriaenssens E.M."/>
            <person name="Foster-Nyarko E."/>
            <person name="Jarju S."/>
            <person name="Secka A."/>
            <person name="Antonio M."/>
            <person name="Oren A."/>
            <person name="Chaudhuri R.R."/>
            <person name="La Ragione R."/>
            <person name="Hildebrand F."/>
            <person name="Pallen M.J."/>
        </authorList>
    </citation>
    <scope>NUCLEOTIDE SEQUENCE</scope>
    <source>
        <strain evidence="2">ChiHjej12B11-24981</strain>
    </source>
</reference>
<keyword evidence="1" id="KW-0472">Membrane</keyword>
<gene>
    <name evidence="2" type="ORF">H9819_09055</name>
</gene>
<comment type="caution">
    <text evidence="2">The sequence shown here is derived from an EMBL/GenBank/DDBJ whole genome shotgun (WGS) entry which is preliminary data.</text>
</comment>